<keyword evidence="5" id="KW-0998">Cell outer membrane</keyword>
<dbReference type="GO" id="GO:0009279">
    <property type="term" value="C:cell outer membrane"/>
    <property type="evidence" value="ECO:0007669"/>
    <property type="project" value="UniProtKB-SubCell"/>
</dbReference>
<evidence type="ECO:0000259" key="8">
    <source>
        <dbReference type="Pfam" id="PF14322"/>
    </source>
</evidence>
<protein>
    <submittedName>
        <fullName evidence="9">RagB/SusD family nutrient uptake outer membrane protein</fullName>
    </submittedName>
</protein>
<keyword evidence="4" id="KW-0472">Membrane</keyword>
<feature type="domain" description="RagB/SusD" evidence="7">
    <location>
        <begin position="360"/>
        <end position="508"/>
    </location>
</feature>
<comment type="caution">
    <text evidence="9">The sequence shown here is derived from an EMBL/GenBank/DDBJ whole genome shotgun (WGS) entry which is preliminary data.</text>
</comment>
<sequence length="509" mass="57186">MKTTYNKKIKSKIRYLLSVVIITSIFQSCADLDEDPTIAQLAPGAYSKIQELELGVTGVHARLNDASWMTTFYAPFWAGDDITTHFGSNKAEFREFDQRQVSQANSRVKNNWEAIYRTIRAANTVISNNEGLILTDPGEIETQTRLIAEVYFLRGVMFFHLARIHGQIPLPLVPDPDQQLGLSDQVTVYEQIESDLLAAESGLPDVYPGVNAGAPRPNSGSARALLARLYLDWAGFPVKDNAKYAEAATSAKQVIDNSAAHNFALLDDLEDLWTLANVFNSESVWTIPYCKSCGQPNRKFGKLGNPSDLAGWQETFAEIRFFEDFPEGPRKEATYRTEHDWENFNDQPTPVFKKIVGPIEDNLAPDFQTDRNDFFIRYAEVLLIYAEASARSGNITAEAWEALNMIRRRAEGLPFNTPNAGVDVTTGDLAELAFTERKWEFAGEYLRWNDLVRMERVEQALSNRTPQTSMNSSGELLPEFNPIKGSLGTDNYFAPIPQREIDLNPSVNN</sequence>
<dbReference type="PROSITE" id="PS51257">
    <property type="entry name" value="PROKAR_LIPOPROTEIN"/>
    <property type="match status" value="1"/>
</dbReference>
<evidence type="ECO:0000256" key="5">
    <source>
        <dbReference type="ARBA" id="ARBA00023237"/>
    </source>
</evidence>
<reference evidence="9 10" key="1">
    <citation type="submission" date="2019-07" db="EMBL/GenBank/DDBJ databases">
        <title>The draft genome sequence of Aquimarina algiphila M91.</title>
        <authorList>
            <person name="Meng X."/>
        </authorList>
    </citation>
    <scope>NUCLEOTIDE SEQUENCE [LARGE SCALE GENOMIC DNA]</scope>
    <source>
        <strain evidence="9 10">M91</strain>
    </source>
</reference>
<dbReference type="RefSeq" id="WP_143918818.1">
    <property type="nucleotide sequence ID" value="NZ_CANLFO010000004.1"/>
</dbReference>
<dbReference type="OrthoDB" id="5694214at2"/>
<evidence type="ECO:0000259" key="7">
    <source>
        <dbReference type="Pfam" id="PF07980"/>
    </source>
</evidence>
<keyword evidence="10" id="KW-1185">Reference proteome</keyword>
<feature type="chain" id="PRO_5022032661" evidence="6">
    <location>
        <begin position="31"/>
        <end position="509"/>
    </location>
</feature>
<dbReference type="InterPro" id="IPR012944">
    <property type="entry name" value="SusD_RagB_dom"/>
</dbReference>
<evidence type="ECO:0000256" key="4">
    <source>
        <dbReference type="ARBA" id="ARBA00023136"/>
    </source>
</evidence>
<name>A0A554VBK3_9FLAO</name>
<feature type="domain" description="SusD-like N-terminal" evidence="8">
    <location>
        <begin position="80"/>
        <end position="231"/>
    </location>
</feature>
<organism evidence="9 10">
    <name type="scientific">Aquimarina algiphila</name>
    <dbReference type="NCBI Taxonomy" id="2047982"/>
    <lineage>
        <taxon>Bacteria</taxon>
        <taxon>Pseudomonadati</taxon>
        <taxon>Bacteroidota</taxon>
        <taxon>Flavobacteriia</taxon>
        <taxon>Flavobacteriales</taxon>
        <taxon>Flavobacteriaceae</taxon>
        <taxon>Aquimarina</taxon>
    </lineage>
</organism>
<comment type="similarity">
    <text evidence="2">Belongs to the SusD family.</text>
</comment>
<evidence type="ECO:0000256" key="1">
    <source>
        <dbReference type="ARBA" id="ARBA00004442"/>
    </source>
</evidence>
<evidence type="ECO:0000256" key="2">
    <source>
        <dbReference type="ARBA" id="ARBA00006275"/>
    </source>
</evidence>
<feature type="signal peptide" evidence="6">
    <location>
        <begin position="1"/>
        <end position="30"/>
    </location>
</feature>
<accession>A0A554VBK3</accession>
<dbReference type="CDD" id="cd08977">
    <property type="entry name" value="SusD"/>
    <property type="match status" value="1"/>
</dbReference>
<dbReference type="Gene3D" id="1.25.40.390">
    <property type="match status" value="1"/>
</dbReference>
<gene>
    <name evidence="9" type="ORF">FOF46_28225</name>
</gene>
<evidence type="ECO:0000313" key="10">
    <source>
        <dbReference type="Proteomes" id="UP000318833"/>
    </source>
</evidence>
<dbReference type="InterPro" id="IPR011990">
    <property type="entry name" value="TPR-like_helical_dom_sf"/>
</dbReference>
<evidence type="ECO:0000313" key="9">
    <source>
        <dbReference type="EMBL" id="TSE03891.1"/>
    </source>
</evidence>
<dbReference type="SUPFAM" id="SSF48452">
    <property type="entry name" value="TPR-like"/>
    <property type="match status" value="1"/>
</dbReference>
<proteinExistence type="inferred from homology"/>
<evidence type="ECO:0000256" key="3">
    <source>
        <dbReference type="ARBA" id="ARBA00022729"/>
    </source>
</evidence>
<dbReference type="EMBL" id="VLNR01000095">
    <property type="protein sequence ID" value="TSE03891.1"/>
    <property type="molecule type" value="Genomic_DNA"/>
</dbReference>
<dbReference type="Pfam" id="PF07980">
    <property type="entry name" value="SusD_RagB"/>
    <property type="match status" value="1"/>
</dbReference>
<keyword evidence="3 6" id="KW-0732">Signal</keyword>
<dbReference type="AlphaFoldDB" id="A0A554VBK3"/>
<dbReference type="InterPro" id="IPR033985">
    <property type="entry name" value="SusD-like_N"/>
</dbReference>
<dbReference type="Proteomes" id="UP000318833">
    <property type="component" value="Unassembled WGS sequence"/>
</dbReference>
<dbReference type="Pfam" id="PF14322">
    <property type="entry name" value="SusD-like_3"/>
    <property type="match status" value="1"/>
</dbReference>
<evidence type="ECO:0000256" key="6">
    <source>
        <dbReference type="SAM" id="SignalP"/>
    </source>
</evidence>
<comment type="subcellular location">
    <subcellularLocation>
        <location evidence="1">Cell outer membrane</location>
    </subcellularLocation>
</comment>